<reference evidence="4 5" key="1">
    <citation type="journal article" date="2019" name="Emerg. Microbes Infect.">
        <title>Comprehensive subspecies identification of 175 nontuberculous mycobacteria species based on 7547 genomic profiles.</title>
        <authorList>
            <person name="Matsumoto Y."/>
            <person name="Kinjo T."/>
            <person name="Motooka D."/>
            <person name="Nabeya D."/>
            <person name="Jung N."/>
            <person name="Uechi K."/>
            <person name="Horii T."/>
            <person name="Iida T."/>
            <person name="Fujita J."/>
            <person name="Nakamura S."/>
        </authorList>
    </citation>
    <scope>NUCLEOTIDE SEQUENCE [LARGE SCALE GENOMIC DNA]</scope>
    <source>
        <strain evidence="4 5">JCM 30396</strain>
    </source>
</reference>
<dbReference type="SUPFAM" id="SSF48403">
    <property type="entry name" value="Ankyrin repeat"/>
    <property type="match status" value="1"/>
</dbReference>
<dbReference type="PROSITE" id="PS50297">
    <property type="entry name" value="ANK_REP_REGION"/>
    <property type="match status" value="1"/>
</dbReference>
<dbReference type="InterPro" id="IPR050745">
    <property type="entry name" value="Multifunctional_regulatory"/>
</dbReference>
<dbReference type="Proteomes" id="UP000467148">
    <property type="component" value="Chromosome"/>
</dbReference>
<keyword evidence="2 3" id="KW-0040">ANK repeat</keyword>
<accession>A0A7I7T1L4</accession>
<dbReference type="Gene3D" id="1.25.40.20">
    <property type="entry name" value="Ankyrin repeat-containing domain"/>
    <property type="match status" value="1"/>
</dbReference>
<dbReference type="SMART" id="SM00248">
    <property type="entry name" value="ANK"/>
    <property type="match status" value="2"/>
</dbReference>
<sequence length="409" mass="44699">MASALPDNPSLERLRADARTLQRSVVSNDRDAVESIRRHHPRPDIALGSERFRLHDAQLALARSYGFSGWPALVGYLGIADELAVDPGAINEDVLGVADQFCSLSSLRYDHSDAPPRWRAAAALLEANPDVPQHHVWAAASAADPVTLSLHLETQSDLATTAGGPFGWVPLLYLCYSRVSLPRNEDDVLAAATLLLDAGADPNSGYLWRAMATPFTALTGVFGEGEQGPGRQPRHRFAPALAELLLQRGAHPVDQQALYNRMFRADDSHLGLLFEYGLADAGPSPWERRLGEAMETREQMWQRQIGWAAEHGFAGRLALLARHGIDVSAAELVEPSFPDDPNSRDDGGATPLHHAAWSGDLALIRRLLDAGVDPDLVDHRYGTTPMGWAQHAYQTEAAAYLDNWQTRTL</sequence>
<evidence type="ECO:0000313" key="4">
    <source>
        <dbReference type="EMBL" id="BBY62830.1"/>
    </source>
</evidence>
<organism evidence="4 5">
    <name type="scientific">Mycolicibacterium helvum</name>
    <dbReference type="NCBI Taxonomy" id="1534349"/>
    <lineage>
        <taxon>Bacteria</taxon>
        <taxon>Bacillati</taxon>
        <taxon>Actinomycetota</taxon>
        <taxon>Actinomycetes</taxon>
        <taxon>Mycobacteriales</taxon>
        <taxon>Mycobacteriaceae</taxon>
        <taxon>Mycolicibacterium</taxon>
    </lineage>
</organism>
<evidence type="ECO:0000256" key="1">
    <source>
        <dbReference type="ARBA" id="ARBA00022737"/>
    </source>
</evidence>
<dbReference type="InterPro" id="IPR036770">
    <property type="entry name" value="Ankyrin_rpt-contain_sf"/>
</dbReference>
<name>A0A7I7T1L4_9MYCO</name>
<evidence type="ECO:0000313" key="5">
    <source>
        <dbReference type="Proteomes" id="UP000467148"/>
    </source>
</evidence>
<evidence type="ECO:0000256" key="3">
    <source>
        <dbReference type="PROSITE-ProRule" id="PRU00023"/>
    </source>
</evidence>
<dbReference type="InterPro" id="IPR002110">
    <property type="entry name" value="Ankyrin_rpt"/>
</dbReference>
<dbReference type="Pfam" id="PF13857">
    <property type="entry name" value="Ank_5"/>
    <property type="match status" value="1"/>
</dbReference>
<feature type="repeat" description="ANK" evidence="3">
    <location>
        <begin position="347"/>
        <end position="379"/>
    </location>
</feature>
<evidence type="ECO:0008006" key="6">
    <source>
        <dbReference type="Google" id="ProtNLM"/>
    </source>
</evidence>
<proteinExistence type="predicted"/>
<dbReference type="PANTHER" id="PTHR24189">
    <property type="entry name" value="MYOTROPHIN"/>
    <property type="match status" value="1"/>
</dbReference>
<keyword evidence="1" id="KW-0677">Repeat</keyword>
<keyword evidence="5" id="KW-1185">Reference proteome</keyword>
<dbReference type="PROSITE" id="PS50088">
    <property type="entry name" value="ANK_REPEAT"/>
    <property type="match status" value="1"/>
</dbReference>
<dbReference type="AlphaFoldDB" id="A0A7I7T1L4"/>
<dbReference type="PANTHER" id="PTHR24189:SF50">
    <property type="entry name" value="ANKYRIN REPEAT AND SOCS BOX PROTEIN 2"/>
    <property type="match status" value="1"/>
</dbReference>
<evidence type="ECO:0000256" key="2">
    <source>
        <dbReference type="ARBA" id="ARBA00023043"/>
    </source>
</evidence>
<dbReference type="RefSeq" id="WP_163746581.1">
    <property type="nucleotide sequence ID" value="NZ_AP022596.1"/>
</dbReference>
<dbReference type="KEGG" id="mhev:MHEL_10730"/>
<protein>
    <recommendedName>
        <fullName evidence="6">Ankyrin</fullName>
    </recommendedName>
</protein>
<dbReference type="EMBL" id="AP022596">
    <property type="protein sequence ID" value="BBY62830.1"/>
    <property type="molecule type" value="Genomic_DNA"/>
</dbReference>
<gene>
    <name evidence="4" type="ORF">MHEL_10730</name>
</gene>